<dbReference type="InterPro" id="IPR039586">
    <property type="entry name" value="CFAP46"/>
</dbReference>
<evidence type="ECO:0000313" key="3">
    <source>
        <dbReference type="Proteomes" id="UP000265100"/>
    </source>
</evidence>
<dbReference type="OMA" id="EEFWYNS"/>
<accession>A0A3P8Q8V8</accession>
<dbReference type="STRING" id="8154.ENSACLP00000025768"/>
<dbReference type="Ensembl" id="ENSACLT00000026380.2">
    <property type="protein sequence ID" value="ENSACLP00000025768.2"/>
    <property type="gene ID" value="ENSACLG00000039600.1"/>
</dbReference>
<feature type="compositionally biased region" description="Basic and acidic residues" evidence="1">
    <location>
        <begin position="620"/>
        <end position="630"/>
    </location>
</feature>
<protein>
    <submittedName>
        <fullName evidence="2">Uncharacterized protein</fullName>
    </submittedName>
</protein>
<organism evidence="2 3">
    <name type="scientific">Astatotilapia calliptera</name>
    <name type="common">Eastern happy</name>
    <name type="synonym">Chromis callipterus</name>
    <dbReference type="NCBI Taxonomy" id="8154"/>
    <lineage>
        <taxon>Eukaryota</taxon>
        <taxon>Metazoa</taxon>
        <taxon>Chordata</taxon>
        <taxon>Craniata</taxon>
        <taxon>Vertebrata</taxon>
        <taxon>Euteleostomi</taxon>
        <taxon>Actinopterygii</taxon>
        <taxon>Neopterygii</taxon>
        <taxon>Teleostei</taxon>
        <taxon>Neoteleostei</taxon>
        <taxon>Acanthomorphata</taxon>
        <taxon>Ovalentaria</taxon>
        <taxon>Cichlomorphae</taxon>
        <taxon>Cichliformes</taxon>
        <taxon>Cichlidae</taxon>
        <taxon>African cichlids</taxon>
        <taxon>Pseudocrenilabrinae</taxon>
        <taxon>Haplochromini</taxon>
        <taxon>Astatotilapia</taxon>
    </lineage>
</organism>
<reference evidence="2" key="3">
    <citation type="submission" date="2025-09" db="UniProtKB">
        <authorList>
            <consortium name="Ensembl"/>
        </authorList>
    </citation>
    <scope>IDENTIFICATION</scope>
</reference>
<evidence type="ECO:0000313" key="2">
    <source>
        <dbReference type="Ensembl" id="ENSACLP00000025768.2"/>
    </source>
</evidence>
<dbReference type="Proteomes" id="UP000265100">
    <property type="component" value="Chromosome 13"/>
</dbReference>
<dbReference type="PANTHER" id="PTHR15977:SF15">
    <property type="entry name" value="CILIA- AND FLAGELLA-ASSOCIATED PROTEIN 46"/>
    <property type="match status" value="1"/>
</dbReference>
<dbReference type="Pfam" id="PF03568">
    <property type="entry name" value="Separin_C"/>
    <property type="match status" value="1"/>
</dbReference>
<sequence>MRGALECIRAIGSGEPMETLHTEAFQRLMTACDTLRESASGFTKLGYRQQAAEAHGECAHGLRILANHTTERESKQSFLMNGLSQLQLAVTVQEHVVQNAESLLPPQEERHGLSLAAARRLLGLRLALVEFCLSMLEERCAEETLQALACEKMTLAEIALEEYSRCTPEPNSKEEEWMSVGTTLGQIALGQLAAVSSQSLDSMETRAHCMSLLGKYMRLLAGQEDPIYLCSLWDTHKQKEAWAGSKAVSTEEGDSQKDRGSSRKKLRTTSAKSSELQKSQKAQQLLAQASKALAESISLCLQHNLSSSILAGASLNMLECHGQSDPAVAGQYLALLQSCRTVAVMAEVLNSACADTSASQLSALLSIRRNLLLSLEERPSSMIREVEDSLSSLSKTFSHLTIIPNHPSILGELPPTLKILLLQHSEDGSQLYGGFYEATKAQKGRTPQVTGSLTCSGMAKVSVCPQALLALREQTRAFCQETRHALLNKDSLRSVEDRLEASEEYQKLSGELACRFRELVKDMEEYLNPLLKQFDFSCLRPDAASLPTPEMAKTKDKEEKESSVKMPTEPGEYVVVLADKRLLELPLESMSILKEDSLSSVTRDFSLQLFYSRLKREEKVESDNKKETKGGKGTKTRGDQSQVIKAVPASHVLPSNTFPVDMRNFKYLVDPYNDGHFEGTSLSMKMKEILETQHVTHLWEGFMGSKQTPSLSEMEQMLCRCSGFIYLGVEHFMENIPPDKLASLNLSECHMALLFDQVHNKASVLRQSKLGRQRSAGTFALQNPVETALLLSLSDAGCIVLNQWHSSFQQNTHNVTAILDNILRIQQTSGQAVHALRKGDSSEIPQDQELLAVSQDRKEGDDQHEMALPPSAFNCVLYGLPNLIVM</sequence>
<feature type="compositionally biased region" description="Basic and acidic residues" evidence="1">
    <location>
        <begin position="552"/>
        <end position="563"/>
    </location>
</feature>
<feature type="region of interest" description="Disordered" evidence="1">
    <location>
        <begin position="545"/>
        <end position="566"/>
    </location>
</feature>
<dbReference type="AlphaFoldDB" id="A0A3P8Q8V8"/>
<dbReference type="PANTHER" id="PTHR15977">
    <property type="entry name" value="CILIA- AND FLAGELLA-ASSOCIATED PROTEIN 46"/>
    <property type="match status" value="1"/>
</dbReference>
<feature type="region of interest" description="Disordered" evidence="1">
    <location>
        <begin position="620"/>
        <end position="641"/>
    </location>
</feature>
<evidence type="ECO:0000256" key="1">
    <source>
        <dbReference type="SAM" id="MobiDB-lite"/>
    </source>
</evidence>
<reference evidence="2" key="1">
    <citation type="submission" date="2018-05" db="EMBL/GenBank/DDBJ databases">
        <authorList>
            <person name="Datahose"/>
        </authorList>
    </citation>
    <scope>NUCLEOTIDE SEQUENCE</scope>
</reference>
<gene>
    <name evidence="2" type="primary">TTC7A</name>
</gene>
<dbReference type="GO" id="GO:0035082">
    <property type="term" value="P:axoneme assembly"/>
    <property type="evidence" value="ECO:0007669"/>
    <property type="project" value="InterPro"/>
</dbReference>
<reference evidence="2" key="2">
    <citation type="submission" date="2025-08" db="UniProtKB">
        <authorList>
            <consortium name="Ensembl"/>
        </authorList>
    </citation>
    <scope>IDENTIFICATION</scope>
</reference>
<proteinExistence type="predicted"/>
<dbReference type="Bgee" id="ENSACLG00000017504">
    <property type="expression patterns" value="Expressed in testis"/>
</dbReference>
<dbReference type="GO" id="GO:0060294">
    <property type="term" value="P:cilium movement involved in cell motility"/>
    <property type="evidence" value="ECO:0007669"/>
    <property type="project" value="InterPro"/>
</dbReference>
<name>A0A3P8Q8V8_ASTCA</name>
<feature type="region of interest" description="Disordered" evidence="1">
    <location>
        <begin position="243"/>
        <end position="277"/>
    </location>
</feature>
<keyword evidence="3" id="KW-1185">Reference proteome</keyword>
<dbReference type="GeneTree" id="ENSGT00570000079216"/>